<evidence type="ECO:0000256" key="1">
    <source>
        <dbReference type="SAM" id="Coils"/>
    </source>
</evidence>
<evidence type="ECO:0000256" key="2">
    <source>
        <dbReference type="SAM" id="Phobius"/>
    </source>
</evidence>
<reference evidence="4" key="1">
    <citation type="submission" date="2021-09" db="EMBL/GenBank/DDBJ databases">
        <authorList>
            <person name="Smyrli M."/>
        </authorList>
    </citation>
    <scope>NUCLEOTIDE SEQUENCE</scope>
    <source>
        <strain evidence="4">LAR25</strain>
    </source>
</reference>
<organism evidence="4 5">
    <name type="scientific">Tenacibaculum larymnensis</name>
    <dbReference type="NCBI Taxonomy" id="2878201"/>
    <lineage>
        <taxon>Bacteria</taxon>
        <taxon>Pseudomonadati</taxon>
        <taxon>Bacteroidota</taxon>
        <taxon>Flavobacteriia</taxon>
        <taxon>Flavobacteriales</taxon>
        <taxon>Flavobacteriaceae</taxon>
        <taxon>Tenacibaculum</taxon>
    </lineage>
</organism>
<feature type="coiled-coil region" evidence="1">
    <location>
        <begin position="201"/>
        <end position="228"/>
    </location>
</feature>
<keyword evidence="2" id="KW-0472">Membrane</keyword>
<comment type="caution">
    <text evidence="4">The sequence shown here is derived from an EMBL/GenBank/DDBJ whole genome shotgun (WGS) entry which is preliminary data.</text>
</comment>
<feature type="transmembrane region" description="Helical" evidence="2">
    <location>
        <begin position="329"/>
        <end position="347"/>
    </location>
</feature>
<dbReference type="EMBL" id="JAIWJY010000001">
    <property type="protein sequence ID" value="MDE1205506.1"/>
    <property type="molecule type" value="Genomic_DNA"/>
</dbReference>
<proteinExistence type="predicted"/>
<keyword evidence="1" id="KW-0175">Coiled coil</keyword>
<evidence type="ECO:0000259" key="3">
    <source>
        <dbReference type="Pfam" id="PF19658"/>
    </source>
</evidence>
<keyword evidence="2" id="KW-1133">Transmembrane helix</keyword>
<gene>
    <name evidence="4" type="ORF">LCI24_01735</name>
</gene>
<evidence type="ECO:0000313" key="4">
    <source>
        <dbReference type="EMBL" id="MDE1205506.1"/>
    </source>
</evidence>
<dbReference type="AlphaFoldDB" id="A0A9X4EK39"/>
<dbReference type="Proteomes" id="UP001149303">
    <property type="component" value="Unassembled WGS sequence"/>
</dbReference>
<keyword evidence="5" id="KW-1185">Reference proteome</keyword>
<feature type="transmembrane region" description="Helical" evidence="2">
    <location>
        <begin position="288"/>
        <end position="309"/>
    </location>
</feature>
<sequence>MTNKQVNDLIEKNESSDFLKKVEVNINLQKVNISTKLTGLFELFIYVRKQRNGWNKIETEIPTNLTVSIDYFNKFLDNIETLLGKENAENSWYNLIENPFLTSGRYSQFSMSNIFTYDSSITSFLINVNIFGSECFNGAYDYIYDNINNNKIKNKLYYKGIQKAYEFEDQDPDKKTSRVRNERSNLSRLRNDFRQLFINAEKSFFEKIENQENQFEKQKKEILKWFEKSQIKEDERFNKSIDNFKNQQLKNLDKIGELESLYSNKLMLSKPAEYWDERAQKLKKEASLWIKSLSLSIILALTILLLIIFKISDNTIIELFSNVGSGIKWSIVFISIISLLAFGIKIFSKLTFSSYHLARDAEERKQLVYVYLSLLNENAISENERIIILQSLFSRSETGLLKDDSSPTMPSTSLLEKVISKSN</sequence>
<accession>A0A9X4EK39</accession>
<keyword evidence="2" id="KW-0812">Transmembrane</keyword>
<feature type="domain" description="DUF6161" evidence="3">
    <location>
        <begin position="187"/>
        <end position="407"/>
    </location>
</feature>
<protein>
    <recommendedName>
        <fullName evidence="3">DUF6161 domain-containing protein</fullName>
    </recommendedName>
</protein>
<evidence type="ECO:0000313" key="5">
    <source>
        <dbReference type="Proteomes" id="UP001149303"/>
    </source>
</evidence>
<dbReference type="InterPro" id="IPR046159">
    <property type="entry name" value="DUF6161"/>
</dbReference>
<dbReference type="RefSeq" id="WP_274638872.1">
    <property type="nucleotide sequence ID" value="NZ_JAIWJY010000001.1"/>
</dbReference>
<dbReference type="Pfam" id="PF19658">
    <property type="entry name" value="DUF6161"/>
    <property type="match status" value="1"/>
</dbReference>
<name>A0A9X4EK39_9FLAO</name>